<dbReference type="PANTHER" id="PTHR33488">
    <property type="entry name" value="ZGC:162509"/>
    <property type="match status" value="1"/>
</dbReference>
<proteinExistence type="predicted"/>
<evidence type="ECO:0000313" key="4">
    <source>
        <dbReference type="Proteomes" id="UP000531561"/>
    </source>
</evidence>
<feature type="coiled-coil region" evidence="1">
    <location>
        <begin position="200"/>
        <end position="234"/>
    </location>
</feature>
<reference evidence="3 4" key="1">
    <citation type="journal article" date="2020" name="Phytopathology">
        <title>A high-quality genome resource of Botrytis fragariae, a new and rapidly spreading fungal pathogen causing strawberry gray mold in the U.S.A.</title>
        <authorList>
            <person name="Wu Y."/>
            <person name="Saski C.A."/>
            <person name="Schnabel G."/>
            <person name="Xiao S."/>
            <person name="Hu M."/>
        </authorList>
    </citation>
    <scope>NUCLEOTIDE SEQUENCE [LARGE SCALE GENOMIC DNA]</scope>
    <source>
        <strain evidence="3 4">BVB16</strain>
    </source>
</reference>
<comment type="caution">
    <text evidence="3">The sequence shown here is derived from an EMBL/GenBank/DDBJ whole genome shotgun (WGS) entry which is preliminary data.</text>
</comment>
<dbReference type="OrthoDB" id="5406275at2759"/>
<accession>A0A8H6EE73</accession>
<evidence type="ECO:0000313" key="3">
    <source>
        <dbReference type="EMBL" id="KAF5869027.1"/>
    </source>
</evidence>
<dbReference type="GeneID" id="59266010"/>
<sequence>MSTDIITNAQMDKLREKEVAQVWQVMDDIKAKNWETNFEWMGVLSVAPACIQLLAMCAAVAARPEASGLELYHNPDFQYLRKNDSLQGALVQVGNVGRTAFGNAFEHMENIHQKSSAVEDSVYAIFEALSNQNTNVGVELRTLTKLSENCLKSAEGMLKDFVNWEGIVKDLHQACEDRDQGATRAILENEKEAIMNKARREHYEREEARMKLELESKKEEVAELKESLDRELRDFPRGMELAKMDIFKSLADSVTGLFTALGNIGSAVAMVKSGGAFANAANGILDSANPLKQNTAGKGSKNTDDKDDTDDEDDTKAKSSVGDDKAHLQAGLIRKALEQLEGLLKGDDKDGIQWNLVTGVGDSEKAAARDGRQWDLVIVNKMLNMNSEILKKSSDKKNSKTGKKLLSAIDTVDPVLDDLEKLAKTAKTVGKDWEQPTEKQIKKWLDVVEEGLATVQEIEVARKGSKQVSRPAMSPVNLALASPPAVAGQSVSQHVVSAHRFLVETAREGHTTAKIALDQMKKDLVELQSNVSEITAKGQNLAGAKLTLKDIKEVLNDCIDYVITLKDHITRMLIFFRTFKTRVDTVMMSQIEPFTGRVENIINNHKLMFDLILLQTNAIQIWASFEQFKDIAKMYKDIYNPHLVDGLHLVDLMTRLPKGSDFASQLNKIEDWKKGIQGQVDQIVEKQIFEVKRKLNEEEKELLESRFKFPDPPKRQQLAIQQGTDEARKEINSRIEDVNPELKYMGKTHQDQSIEELKKDIVQLKSPNEYVASMRRPRRN</sequence>
<name>A0A8H6EE73_9HELO</name>
<dbReference type="EMBL" id="JABFCT010000019">
    <property type="protein sequence ID" value="KAF5869027.1"/>
    <property type="molecule type" value="Genomic_DNA"/>
</dbReference>
<feature type="region of interest" description="Disordered" evidence="2">
    <location>
        <begin position="287"/>
        <end position="323"/>
    </location>
</feature>
<evidence type="ECO:0000256" key="1">
    <source>
        <dbReference type="SAM" id="Coils"/>
    </source>
</evidence>
<keyword evidence="1" id="KW-0175">Coiled coil</keyword>
<dbReference type="AlphaFoldDB" id="A0A8H6EE73"/>
<dbReference type="Proteomes" id="UP000531561">
    <property type="component" value="Unassembled WGS sequence"/>
</dbReference>
<dbReference type="RefSeq" id="XP_037187976.1">
    <property type="nucleotide sequence ID" value="XM_037342318.1"/>
</dbReference>
<keyword evidence="4" id="KW-1185">Reference proteome</keyword>
<protein>
    <submittedName>
        <fullName evidence="3">Putative zgc:162509 protein</fullName>
    </submittedName>
</protein>
<gene>
    <name evidence="3" type="ORF">Bfra_011995</name>
</gene>
<feature type="compositionally biased region" description="Acidic residues" evidence="2">
    <location>
        <begin position="305"/>
        <end position="314"/>
    </location>
</feature>
<organism evidence="3 4">
    <name type="scientific">Botrytis fragariae</name>
    <dbReference type="NCBI Taxonomy" id="1964551"/>
    <lineage>
        <taxon>Eukaryota</taxon>
        <taxon>Fungi</taxon>
        <taxon>Dikarya</taxon>
        <taxon>Ascomycota</taxon>
        <taxon>Pezizomycotina</taxon>
        <taxon>Leotiomycetes</taxon>
        <taxon>Helotiales</taxon>
        <taxon>Sclerotiniaceae</taxon>
        <taxon>Botrytis</taxon>
    </lineage>
</organism>
<dbReference type="PANTHER" id="PTHR33488:SF2">
    <property type="entry name" value="EARLY ENDOSOME ANTIGEN 1-LIKE"/>
    <property type="match status" value="1"/>
</dbReference>
<feature type="coiled-coil region" evidence="1">
    <location>
        <begin position="510"/>
        <end position="537"/>
    </location>
</feature>
<evidence type="ECO:0000256" key="2">
    <source>
        <dbReference type="SAM" id="MobiDB-lite"/>
    </source>
</evidence>